<protein>
    <submittedName>
        <fullName evidence="1">Uncharacterized protein</fullName>
    </submittedName>
</protein>
<proteinExistence type="predicted"/>
<comment type="caution">
    <text evidence="1">The sequence shown here is derived from an EMBL/GenBank/DDBJ whole genome shotgun (WGS) entry which is preliminary data.</text>
</comment>
<reference evidence="1 2" key="1">
    <citation type="journal article" date="2024" name="G3 (Bethesda)">
        <title>Genome assembly of Hibiscus sabdariffa L. provides insights into metabolisms of medicinal natural products.</title>
        <authorList>
            <person name="Kim T."/>
        </authorList>
    </citation>
    <scope>NUCLEOTIDE SEQUENCE [LARGE SCALE GENOMIC DNA]</scope>
    <source>
        <strain evidence="1">TK-2024</strain>
        <tissue evidence="1">Old leaves</tissue>
    </source>
</reference>
<evidence type="ECO:0000313" key="1">
    <source>
        <dbReference type="EMBL" id="KAK8502267.1"/>
    </source>
</evidence>
<dbReference type="EMBL" id="JBBPBM010000173">
    <property type="protein sequence ID" value="KAK8502267.1"/>
    <property type="molecule type" value="Genomic_DNA"/>
</dbReference>
<name>A0ABR2B608_9ROSI</name>
<dbReference type="Proteomes" id="UP001472677">
    <property type="component" value="Unassembled WGS sequence"/>
</dbReference>
<evidence type="ECO:0000313" key="2">
    <source>
        <dbReference type="Proteomes" id="UP001472677"/>
    </source>
</evidence>
<keyword evidence="2" id="KW-1185">Reference proteome</keyword>
<organism evidence="1 2">
    <name type="scientific">Hibiscus sabdariffa</name>
    <name type="common">roselle</name>
    <dbReference type="NCBI Taxonomy" id="183260"/>
    <lineage>
        <taxon>Eukaryota</taxon>
        <taxon>Viridiplantae</taxon>
        <taxon>Streptophyta</taxon>
        <taxon>Embryophyta</taxon>
        <taxon>Tracheophyta</taxon>
        <taxon>Spermatophyta</taxon>
        <taxon>Magnoliopsida</taxon>
        <taxon>eudicotyledons</taxon>
        <taxon>Gunneridae</taxon>
        <taxon>Pentapetalae</taxon>
        <taxon>rosids</taxon>
        <taxon>malvids</taxon>
        <taxon>Malvales</taxon>
        <taxon>Malvaceae</taxon>
        <taxon>Malvoideae</taxon>
        <taxon>Hibiscus</taxon>
    </lineage>
</organism>
<accession>A0ABR2B608</accession>
<sequence>MILPIEKDSRGKWMPNWKWSYVVTKSFSGGALILVEIDGDELQNPVNSDSVKRNTRITRRRGNRYETIYVASAEATPHHFEEAHGE</sequence>
<gene>
    <name evidence="1" type="ORF">V6N12_011685</name>
</gene>